<keyword evidence="1" id="KW-0472">Membrane</keyword>
<sequence length="117" mass="13411">MRGVGSGDVLRSYLDRHTCWETHRSRRFGIPPHRRLERETKNVLVQFFVFSPLCDPNSTATEKPLKSCGFCDVVKALHFWEGLLTLTIHTGLEMIIIILLLALRSCIYLEGKVRGQI</sequence>
<reference evidence="2" key="1">
    <citation type="submission" date="2025-08" db="UniProtKB">
        <authorList>
            <consortium name="Ensembl"/>
        </authorList>
    </citation>
    <scope>IDENTIFICATION</scope>
</reference>
<evidence type="ECO:0000256" key="1">
    <source>
        <dbReference type="SAM" id="Phobius"/>
    </source>
</evidence>
<name>A0A3Q2VBB7_HAPBU</name>
<dbReference type="Ensembl" id="ENSHBUT00000008012.1">
    <property type="protein sequence ID" value="ENSHBUP00000004843.1"/>
    <property type="gene ID" value="ENSHBUG00000006179.1"/>
</dbReference>
<keyword evidence="1" id="KW-1133">Transmembrane helix</keyword>
<evidence type="ECO:0000313" key="3">
    <source>
        <dbReference type="Proteomes" id="UP000264840"/>
    </source>
</evidence>
<reference evidence="2" key="2">
    <citation type="submission" date="2025-09" db="UniProtKB">
        <authorList>
            <consortium name="Ensembl"/>
        </authorList>
    </citation>
    <scope>IDENTIFICATION</scope>
</reference>
<dbReference type="AlphaFoldDB" id="A0A3Q2VBB7"/>
<evidence type="ECO:0000313" key="2">
    <source>
        <dbReference type="Ensembl" id="ENSHBUP00000004843.1"/>
    </source>
</evidence>
<keyword evidence="1" id="KW-0812">Transmembrane</keyword>
<organism evidence="2 3">
    <name type="scientific">Haplochromis burtoni</name>
    <name type="common">Burton's mouthbrooder</name>
    <name type="synonym">Chromis burtoni</name>
    <dbReference type="NCBI Taxonomy" id="8153"/>
    <lineage>
        <taxon>Eukaryota</taxon>
        <taxon>Metazoa</taxon>
        <taxon>Chordata</taxon>
        <taxon>Craniata</taxon>
        <taxon>Vertebrata</taxon>
        <taxon>Euteleostomi</taxon>
        <taxon>Actinopterygii</taxon>
        <taxon>Neopterygii</taxon>
        <taxon>Teleostei</taxon>
        <taxon>Neoteleostei</taxon>
        <taxon>Acanthomorphata</taxon>
        <taxon>Ovalentaria</taxon>
        <taxon>Cichlomorphae</taxon>
        <taxon>Cichliformes</taxon>
        <taxon>Cichlidae</taxon>
        <taxon>African cichlids</taxon>
        <taxon>Pseudocrenilabrinae</taxon>
        <taxon>Haplochromini</taxon>
        <taxon>Haplochromis</taxon>
    </lineage>
</organism>
<protein>
    <submittedName>
        <fullName evidence="2">Uncharacterized protein</fullName>
    </submittedName>
</protein>
<keyword evidence="3" id="KW-1185">Reference proteome</keyword>
<proteinExistence type="predicted"/>
<accession>A0A3Q2VBB7</accession>
<dbReference type="Proteomes" id="UP000264840">
    <property type="component" value="Unplaced"/>
</dbReference>
<feature type="transmembrane region" description="Helical" evidence="1">
    <location>
        <begin position="83"/>
        <end position="103"/>
    </location>
</feature>